<feature type="chain" id="PRO_5003403106" description="C-type lectin domain-containing protein" evidence="2">
    <location>
        <begin position="21"/>
        <end position="436"/>
    </location>
</feature>
<dbReference type="eggNOG" id="KOG4297">
    <property type="taxonomic scope" value="Eukaryota"/>
</dbReference>
<dbReference type="EMBL" id="GL379790">
    <property type="protein sequence ID" value="EGT49579.1"/>
    <property type="molecule type" value="Genomic_DNA"/>
</dbReference>
<gene>
    <name evidence="4" type="ORF">CAEBREN_09565</name>
</gene>
<dbReference type="InterPro" id="IPR018378">
    <property type="entry name" value="C-type_lectin_CS"/>
</dbReference>
<name>G0MDU4_CAEBE</name>
<dbReference type="Pfam" id="PF00059">
    <property type="entry name" value="Lectin_C"/>
    <property type="match status" value="2"/>
</dbReference>
<dbReference type="PANTHER" id="PTHR22991">
    <property type="entry name" value="PROTEIN CBG13490"/>
    <property type="match status" value="1"/>
</dbReference>
<accession>G0MDU4</accession>
<evidence type="ECO:0000313" key="5">
    <source>
        <dbReference type="Proteomes" id="UP000008068"/>
    </source>
</evidence>
<protein>
    <recommendedName>
        <fullName evidence="3">C-type lectin domain-containing protein</fullName>
    </recommendedName>
</protein>
<dbReference type="PROSITE" id="PS50041">
    <property type="entry name" value="C_TYPE_LECTIN_2"/>
    <property type="match status" value="2"/>
</dbReference>
<feature type="signal peptide" evidence="2">
    <location>
        <begin position="1"/>
        <end position="20"/>
    </location>
</feature>
<dbReference type="STRING" id="135651.G0MDU4"/>
<dbReference type="OrthoDB" id="441660at2759"/>
<organism evidence="5">
    <name type="scientific">Caenorhabditis brenneri</name>
    <name type="common">Nematode worm</name>
    <dbReference type="NCBI Taxonomy" id="135651"/>
    <lineage>
        <taxon>Eukaryota</taxon>
        <taxon>Metazoa</taxon>
        <taxon>Ecdysozoa</taxon>
        <taxon>Nematoda</taxon>
        <taxon>Chromadorea</taxon>
        <taxon>Rhabditida</taxon>
        <taxon>Rhabditina</taxon>
        <taxon>Rhabditomorpha</taxon>
        <taxon>Rhabditoidea</taxon>
        <taxon>Rhabditidae</taxon>
        <taxon>Peloderinae</taxon>
        <taxon>Caenorhabditis</taxon>
    </lineage>
</organism>
<dbReference type="PANTHER" id="PTHR22991:SF43">
    <property type="entry name" value="C-TYPE LECTIN-RELATED"/>
    <property type="match status" value="1"/>
</dbReference>
<dbReference type="SUPFAM" id="SSF56436">
    <property type="entry name" value="C-type lectin-like"/>
    <property type="match status" value="2"/>
</dbReference>
<dbReference type="OMA" id="HTHSMEL"/>
<dbReference type="InterPro" id="IPR050976">
    <property type="entry name" value="Snaclec"/>
</dbReference>
<dbReference type="InterPro" id="IPR035914">
    <property type="entry name" value="Sperma_CUB_dom_sf"/>
</dbReference>
<evidence type="ECO:0000313" key="4">
    <source>
        <dbReference type="EMBL" id="EGT49579.1"/>
    </source>
</evidence>
<evidence type="ECO:0000259" key="3">
    <source>
        <dbReference type="PROSITE" id="PS50041"/>
    </source>
</evidence>
<dbReference type="InterPro" id="IPR001304">
    <property type="entry name" value="C-type_lectin-like"/>
</dbReference>
<evidence type="ECO:0000256" key="1">
    <source>
        <dbReference type="ARBA" id="ARBA00023157"/>
    </source>
</evidence>
<dbReference type="AlphaFoldDB" id="G0MDU4"/>
<dbReference type="SMART" id="SM00034">
    <property type="entry name" value="CLECT"/>
    <property type="match status" value="2"/>
</dbReference>
<dbReference type="SMART" id="SM00042">
    <property type="entry name" value="CUB"/>
    <property type="match status" value="1"/>
</dbReference>
<keyword evidence="1" id="KW-1015">Disulfide bond</keyword>
<proteinExistence type="predicted"/>
<dbReference type="CDD" id="cd00037">
    <property type="entry name" value="CLECT"/>
    <property type="match status" value="2"/>
</dbReference>
<keyword evidence="5" id="KW-1185">Reference proteome</keyword>
<dbReference type="Proteomes" id="UP000008068">
    <property type="component" value="Unassembled WGS sequence"/>
</dbReference>
<dbReference type="Gene3D" id="2.60.120.290">
    <property type="entry name" value="Spermadhesin, CUB domain"/>
    <property type="match status" value="1"/>
</dbReference>
<dbReference type="InterPro" id="IPR016187">
    <property type="entry name" value="CTDL_fold"/>
</dbReference>
<keyword evidence="2" id="KW-0732">Signal</keyword>
<sequence>MKRFFTLIFVFLALLPVILTTPSCPSGFKLVNKNKCLKVFSEYDKHFEAESVCRGYGGTFATAHNAIDNRAIVSFAGNAALAYIWMGMFCFGNQSSTCYHDDGSGVVKYNNFAPGMPKVDSTIRDGGCVYTPAFGNDAGKWYSGPCEWTGIEYVCEVPVTKNDTCTYNYNGNCYFPSNLLPIEDVDRNFYDALNICHTHSMELLSIHSRREIDFIKSIYKNSGIVELTLGAQAIQKNLFDWTDGTNFDYDNFDPLSTTNGSCLQMDLSERDDIGMWYQTDCLTVKYFMCVRPAGSTTGAIEISTKEKRVNPKFQATRFTPPKILDLSDSSNCNTTLLLAPGVITSLGYSDNKPLIAYCSWKVAVLGPYRLGLYFTDFSVKNPVNVYSDNNTLLDSFDDNKTPFSLLAPSNLVTLTHDSVNDGVNNYHGFSATVLPY</sequence>
<dbReference type="Gene3D" id="3.10.100.10">
    <property type="entry name" value="Mannose-Binding Protein A, subunit A"/>
    <property type="match status" value="2"/>
</dbReference>
<dbReference type="InterPro" id="IPR000859">
    <property type="entry name" value="CUB_dom"/>
</dbReference>
<dbReference type="HOGENOM" id="CLU_037161_0_0_1"/>
<dbReference type="InParanoid" id="G0MDU4"/>
<dbReference type="PROSITE" id="PS00615">
    <property type="entry name" value="C_TYPE_LECTIN_1"/>
    <property type="match status" value="1"/>
</dbReference>
<dbReference type="SUPFAM" id="SSF49854">
    <property type="entry name" value="Spermadhesin, CUB domain"/>
    <property type="match status" value="1"/>
</dbReference>
<dbReference type="InterPro" id="IPR016186">
    <property type="entry name" value="C-type_lectin-like/link_sf"/>
</dbReference>
<feature type="domain" description="C-type lectin" evidence="3">
    <location>
        <begin position="32"/>
        <end position="147"/>
    </location>
</feature>
<reference evidence="5" key="1">
    <citation type="submission" date="2011-07" db="EMBL/GenBank/DDBJ databases">
        <authorList>
            <consortium name="Caenorhabditis brenneri Sequencing and Analysis Consortium"/>
            <person name="Wilson R.K."/>
        </authorList>
    </citation>
    <scope>NUCLEOTIDE SEQUENCE [LARGE SCALE GENOMIC DNA]</scope>
    <source>
        <strain evidence="5">PB2801</strain>
    </source>
</reference>
<feature type="domain" description="C-type lectin" evidence="3">
    <location>
        <begin position="169"/>
        <end position="290"/>
    </location>
</feature>
<dbReference type="CDD" id="cd00041">
    <property type="entry name" value="CUB"/>
    <property type="match status" value="1"/>
</dbReference>
<evidence type="ECO:0000256" key="2">
    <source>
        <dbReference type="SAM" id="SignalP"/>
    </source>
</evidence>